<keyword evidence="6 7" id="KW-0460">Magnesium</keyword>
<dbReference type="GO" id="GO:0019143">
    <property type="term" value="F:3-deoxy-manno-octulosonate-8-phosphatase activity"/>
    <property type="evidence" value="ECO:0007669"/>
    <property type="project" value="UniProtKB-EC"/>
</dbReference>
<evidence type="ECO:0000256" key="4">
    <source>
        <dbReference type="ARBA" id="ARBA00022723"/>
    </source>
</evidence>
<evidence type="ECO:0000256" key="7">
    <source>
        <dbReference type="PIRSR" id="PIRSR006118-2"/>
    </source>
</evidence>
<dbReference type="SFLD" id="SFLDS00003">
    <property type="entry name" value="Haloacid_Dehalogenase"/>
    <property type="match status" value="1"/>
</dbReference>
<feature type="binding site" evidence="7">
    <location>
        <position position="18"/>
    </location>
    <ligand>
        <name>Mg(2+)</name>
        <dbReference type="ChEBI" id="CHEBI:18420"/>
    </ligand>
</feature>
<evidence type="ECO:0000256" key="5">
    <source>
        <dbReference type="ARBA" id="ARBA00022801"/>
    </source>
</evidence>
<comment type="cofactor">
    <cofactor evidence="1 7">
        <name>Mg(2+)</name>
        <dbReference type="ChEBI" id="CHEBI:18420"/>
    </cofactor>
</comment>
<dbReference type="SFLD" id="SFLDG01136">
    <property type="entry name" value="C1.6:_Phosphoserine_Phosphatas"/>
    <property type="match status" value="1"/>
</dbReference>
<dbReference type="PANTHER" id="PTHR21485">
    <property type="entry name" value="HAD SUPERFAMILY MEMBERS CMAS AND KDSC"/>
    <property type="match status" value="1"/>
</dbReference>
<evidence type="ECO:0000313" key="8">
    <source>
        <dbReference type="EMBL" id="ACL69268.1"/>
    </source>
</evidence>
<evidence type="ECO:0000256" key="1">
    <source>
        <dbReference type="ARBA" id="ARBA00001946"/>
    </source>
</evidence>
<keyword evidence="9" id="KW-1185">Reference proteome</keyword>
<protein>
    <submittedName>
        <fullName evidence="8">3-deoxy-D-manno-octulosonate 8-phosphate phosphatase, YrbI family</fullName>
        <ecNumber evidence="8">3.1.3.45</ecNumber>
    </submittedName>
</protein>
<sequence length="167" mass="18394">MDKTIVEKAARINLIITDVDGVLTDGRIVLGNNGEEFKFFHVQDGQGIKRAQKAGLKVAIITGRISKAVDRRAKELNIGEVYQGVNDKLIIYKKLCNKYNLKNEEVAYIGDDIADLDVLKEVGFACSVKNGVSAVKEMVDYVTDREGGRGAVREVIDLILEARSNPV</sequence>
<dbReference type="NCBIfam" id="TIGR01662">
    <property type="entry name" value="HAD-SF-IIIA"/>
    <property type="match status" value="1"/>
</dbReference>
<dbReference type="EMBL" id="CP001098">
    <property type="protein sequence ID" value="ACL69268.1"/>
    <property type="molecule type" value="Genomic_DNA"/>
</dbReference>
<organism evidence="8 9">
    <name type="scientific">Halothermothrix orenii (strain H 168 / OCM 544 / DSM 9562)</name>
    <dbReference type="NCBI Taxonomy" id="373903"/>
    <lineage>
        <taxon>Bacteria</taxon>
        <taxon>Bacillati</taxon>
        <taxon>Bacillota</taxon>
        <taxon>Clostridia</taxon>
        <taxon>Halanaerobiales</taxon>
        <taxon>Halothermotrichaceae</taxon>
        <taxon>Halothermothrix</taxon>
    </lineage>
</organism>
<dbReference type="InterPro" id="IPR010023">
    <property type="entry name" value="KdsC_fam"/>
</dbReference>
<feature type="binding site" evidence="7">
    <location>
        <position position="111"/>
    </location>
    <ligand>
        <name>Mg(2+)</name>
        <dbReference type="ChEBI" id="CHEBI:18420"/>
    </ligand>
</feature>
<dbReference type="InterPro" id="IPR036412">
    <property type="entry name" value="HAD-like_sf"/>
</dbReference>
<evidence type="ECO:0000256" key="2">
    <source>
        <dbReference type="ARBA" id="ARBA00005893"/>
    </source>
</evidence>
<dbReference type="CDD" id="cd01630">
    <property type="entry name" value="HAD_KDO-like"/>
    <property type="match status" value="1"/>
</dbReference>
<dbReference type="FunFam" id="3.40.50.1000:FF:000029">
    <property type="entry name" value="3-deoxy-D-manno-octulosonate 8-phosphate phosphatase KdsC"/>
    <property type="match status" value="1"/>
</dbReference>
<dbReference type="AlphaFoldDB" id="B8D241"/>
<proteinExistence type="inferred from homology"/>
<feature type="binding site" evidence="7">
    <location>
        <position position="20"/>
    </location>
    <ligand>
        <name>substrate</name>
    </ligand>
</feature>
<comment type="similarity">
    <text evidence="2">Belongs to the KdsC family.</text>
</comment>
<dbReference type="SFLD" id="SFLDG01138">
    <property type="entry name" value="C1.6.2:_Deoxy-d-mannose-octulo"/>
    <property type="match status" value="1"/>
</dbReference>
<dbReference type="InterPro" id="IPR023214">
    <property type="entry name" value="HAD_sf"/>
</dbReference>
<dbReference type="Gene3D" id="3.40.50.1000">
    <property type="entry name" value="HAD superfamily/HAD-like"/>
    <property type="match status" value="1"/>
</dbReference>
<keyword evidence="4 7" id="KW-0479">Metal-binding</keyword>
<dbReference type="NCBIfam" id="TIGR01670">
    <property type="entry name" value="KdsC-phosphatas"/>
    <property type="match status" value="1"/>
</dbReference>
<reference evidence="8 9" key="1">
    <citation type="journal article" date="2009" name="PLoS ONE">
        <title>Genome analysis of the anaerobic thermohalophilic bacterium Halothermothrix orenii.</title>
        <authorList>
            <person name="Mavromatis K."/>
            <person name="Ivanova N."/>
            <person name="Anderson I."/>
            <person name="Lykidis A."/>
            <person name="Hooper S.D."/>
            <person name="Sun H."/>
            <person name="Kunin V."/>
            <person name="Lapidus A."/>
            <person name="Hugenholtz P."/>
            <person name="Patel B."/>
            <person name="Kyrpides N.C."/>
        </authorList>
    </citation>
    <scope>NUCLEOTIDE SEQUENCE [LARGE SCALE GENOMIC DNA]</scope>
    <source>
        <strain evidence="9">H 168 / OCM 544 / DSM 9562</strain>
    </source>
</reference>
<dbReference type="KEGG" id="hor:Hore_05100"/>
<dbReference type="HOGENOM" id="CLU_106694_0_1_9"/>
<evidence type="ECO:0000256" key="3">
    <source>
        <dbReference type="ARBA" id="ARBA00011881"/>
    </source>
</evidence>
<dbReference type="RefSeq" id="WP_012635456.1">
    <property type="nucleotide sequence ID" value="NC_011899.1"/>
</dbReference>
<name>B8D241_HALOH</name>
<evidence type="ECO:0000256" key="6">
    <source>
        <dbReference type="ARBA" id="ARBA00022842"/>
    </source>
</evidence>
<dbReference type="PANTHER" id="PTHR21485:SF3">
    <property type="entry name" value="N-ACYLNEURAMINATE CYTIDYLYLTRANSFERASE"/>
    <property type="match status" value="1"/>
</dbReference>
<accession>B8D241</accession>
<dbReference type="GO" id="GO:0046872">
    <property type="term" value="F:metal ion binding"/>
    <property type="evidence" value="ECO:0007669"/>
    <property type="project" value="UniProtKB-KW"/>
</dbReference>
<dbReference type="Proteomes" id="UP000000719">
    <property type="component" value="Chromosome"/>
</dbReference>
<dbReference type="InterPro" id="IPR050793">
    <property type="entry name" value="CMP-NeuNAc_synthase"/>
</dbReference>
<dbReference type="STRING" id="373903.Hore_05100"/>
<dbReference type="Pfam" id="PF08282">
    <property type="entry name" value="Hydrolase_3"/>
    <property type="match status" value="1"/>
</dbReference>
<keyword evidence="5 8" id="KW-0378">Hydrolase</keyword>
<dbReference type="PIRSF" id="PIRSF006118">
    <property type="entry name" value="KDO8-P_Ptase"/>
    <property type="match status" value="1"/>
</dbReference>
<dbReference type="GO" id="GO:0008781">
    <property type="term" value="F:N-acylneuraminate cytidylyltransferase activity"/>
    <property type="evidence" value="ECO:0007669"/>
    <property type="project" value="TreeGrafter"/>
</dbReference>
<dbReference type="EC" id="3.1.3.45" evidence="8"/>
<dbReference type="SUPFAM" id="SSF56784">
    <property type="entry name" value="HAD-like"/>
    <property type="match status" value="1"/>
</dbReference>
<gene>
    <name evidence="8" type="ordered locus">Hore_05100</name>
</gene>
<comment type="subunit">
    <text evidence="3">Homotetramer.</text>
</comment>
<evidence type="ECO:0000313" key="9">
    <source>
        <dbReference type="Proteomes" id="UP000000719"/>
    </source>
</evidence>
<dbReference type="InterPro" id="IPR006549">
    <property type="entry name" value="HAD-SF_hydro_IIIA"/>
</dbReference>
<dbReference type="OrthoDB" id="9805604at2"/>
<dbReference type="eggNOG" id="COG1778">
    <property type="taxonomic scope" value="Bacteria"/>
</dbReference>